<gene>
    <name evidence="1" type="ORF">S03H2_15997</name>
</gene>
<sequence>MKGTRQEPDSNDPFKIYERQGTLYYYFYSRQGMGSVLSNFDLDIYEEPPSGTIPEISISEVRKAVIDLSGFSLRVGLRIKLF</sequence>
<proteinExistence type="predicted"/>
<protein>
    <submittedName>
        <fullName evidence="1">Uncharacterized protein</fullName>
    </submittedName>
</protein>
<comment type="caution">
    <text evidence="1">The sequence shown here is derived from an EMBL/GenBank/DDBJ whole genome shotgun (WGS) entry which is preliminary data.</text>
</comment>
<dbReference type="EMBL" id="BARU01008150">
    <property type="protein sequence ID" value="GAH37436.1"/>
    <property type="molecule type" value="Genomic_DNA"/>
</dbReference>
<organism evidence="1">
    <name type="scientific">marine sediment metagenome</name>
    <dbReference type="NCBI Taxonomy" id="412755"/>
    <lineage>
        <taxon>unclassified sequences</taxon>
        <taxon>metagenomes</taxon>
        <taxon>ecological metagenomes</taxon>
    </lineage>
</organism>
<reference evidence="1" key="1">
    <citation type="journal article" date="2014" name="Front. Microbiol.">
        <title>High frequency of phylogenetically diverse reductive dehalogenase-homologous genes in deep subseafloor sedimentary metagenomes.</title>
        <authorList>
            <person name="Kawai M."/>
            <person name="Futagami T."/>
            <person name="Toyoda A."/>
            <person name="Takaki Y."/>
            <person name="Nishi S."/>
            <person name="Hori S."/>
            <person name="Arai W."/>
            <person name="Tsubouchi T."/>
            <person name="Morono Y."/>
            <person name="Uchiyama I."/>
            <person name="Ito T."/>
            <person name="Fujiyama A."/>
            <person name="Inagaki F."/>
            <person name="Takami H."/>
        </authorList>
    </citation>
    <scope>NUCLEOTIDE SEQUENCE</scope>
    <source>
        <strain evidence="1">Expedition CK06-06</strain>
    </source>
</reference>
<dbReference type="AlphaFoldDB" id="X1EVM6"/>
<name>X1EVM6_9ZZZZ</name>
<accession>X1EVM6</accession>
<evidence type="ECO:0000313" key="1">
    <source>
        <dbReference type="EMBL" id="GAH37436.1"/>
    </source>
</evidence>